<reference evidence="1" key="2">
    <citation type="submission" date="2021-10" db="EMBL/GenBank/DDBJ databases">
        <authorList>
            <person name="Piombo E."/>
        </authorList>
    </citation>
    <scope>NUCLEOTIDE SEQUENCE</scope>
</reference>
<comment type="caution">
    <text evidence="1">The sequence shown here is derived from an EMBL/GenBank/DDBJ whole genome shotgun (WGS) entry which is preliminary data.</text>
</comment>
<name>A0ACA9TQY3_BIOOC</name>
<proteinExistence type="predicted"/>
<dbReference type="EMBL" id="CADEHS020000007">
    <property type="protein sequence ID" value="CAG9943296.1"/>
    <property type="molecule type" value="Genomic_DNA"/>
</dbReference>
<evidence type="ECO:0000313" key="2">
    <source>
        <dbReference type="Proteomes" id="UP000836387"/>
    </source>
</evidence>
<reference evidence="1" key="1">
    <citation type="submission" date="2020-04" db="EMBL/GenBank/DDBJ databases">
        <authorList>
            <person name="Broberg M."/>
        </authorList>
    </citation>
    <scope>NUCLEOTIDE SEQUENCE</scope>
</reference>
<dbReference type="Proteomes" id="UP000836387">
    <property type="component" value="Unassembled WGS sequence"/>
</dbReference>
<organism evidence="1 2">
    <name type="scientific">Clonostachys rosea f. rosea IK726</name>
    <dbReference type="NCBI Taxonomy" id="1349383"/>
    <lineage>
        <taxon>Eukaryota</taxon>
        <taxon>Fungi</taxon>
        <taxon>Dikarya</taxon>
        <taxon>Ascomycota</taxon>
        <taxon>Pezizomycotina</taxon>
        <taxon>Sordariomycetes</taxon>
        <taxon>Hypocreomycetidae</taxon>
        <taxon>Hypocreales</taxon>
        <taxon>Bionectriaceae</taxon>
        <taxon>Clonostachys</taxon>
    </lineage>
</organism>
<evidence type="ECO:0000313" key="1">
    <source>
        <dbReference type="EMBL" id="CAG9943296.1"/>
    </source>
</evidence>
<accession>A0ACA9TQY3</accession>
<protein>
    <submittedName>
        <fullName evidence="1">Uncharacterized protein</fullName>
    </submittedName>
</protein>
<sequence>MCIFKVRSLLRWNPLEPAISGGLDVERRIITACVNANFRKAQADAMQRFALVFQQILNVLVILLLLSPPLLSLQQVFDHSSLSDSGLLPPSGCGRLALVLLKKFILFFVQVDSSPVLSTQLVW</sequence>
<gene>
    <name evidence="1" type="ORF">CRV2_00000451</name>
</gene>
<keyword evidence="2" id="KW-1185">Reference proteome</keyword>